<dbReference type="Pfam" id="PF04965">
    <property type="entry name" value="GPW_gp25"/>
    <property type="match status" value="1"/>
</dbReference>
<evidence type="ECO:0000259" key="1">
    <source>
        <dbReference type="Pfam" id="PF04965"/>
    </source>
</evidence>
<organism evidence="2 3">
    <name type="scientific">Sulfurimonas lithotrophica</name>
    <dbReference type="NCBI Taxonomy" id="2590022"/>
    <lineage>
        <taxon>Bacteria</taxon>
        <taxon>Pseudomonadati</taxon>
        <taxon>Campylobacterota</taxon>
        <taxon>Epsilonproteobacteria</taxon>
        <taxon>Campylobacterales</taxon>
        <taxon>Sulfurimonadaceae</taxon>
        <taxon>Sulfurimonas</taxon>
    </lineage>
</organism>
<dbReference type="InterPro" id="IPR007048">
    <property type="entry name" value="IraD/Gp25-like"/>
</dbReference>
<dbReference type="NCBIfam" id="TIGR03357">
    <property type="entry name" value="VI_zyme"/>
    <property type="match status" value="1"/>
</dbReference>
<sequence length="138" mass="15723">MFKGSLFERLTPEQHIDVQGEGEDILYKSIALNISRILSTNAGSAEIALDYGRPDLDNMNLTVNESINAIEQNSRLTIMKYEPRLCNVNVSMDKKNLQRNEMSIYIEGFVNINKELKKISFRANLFKNGGVKVYKYGI</sequence>
<dbReference type="InterPro" id="IPR053176">
    <property type="entry name" value="T6SS_TssE1-like"/>
</dbReference>
<protein>
    <submittedName>
        <fullName evidence="2">Type VI secretion system baseplate subunit TssE</fullName>
    </submittedName>
</protein>
<dbReference type="RefSeq" id="WP_152306877.1">
    <property type="nucleotide sequence ID" value="NZ_CP043617.1"/>
</dbReference>
<feature type="domain" description="IraD/Gp25-like" evidence="1">
    <location>
        <begin position="28"/>
        <end position="112"/>
    </location>
</feature>
<dbReference type="KEGG" id="sulg:FJR48_04040"/>
<dbReference type="AlphaFoldDB" id="A0A5P8NZT0"/>
<dbReference type="PANTHER" id="PTHR38595">
    <property type="entry name" value="CYTOPLASMIC PROTEIN-RELATED"/>
    <property type="match status" value="1"/>
</dbReference>
<dbReference type="EMBL" id="CP043617">
    <property type="protein sequence ID" value="QFR48934.1"/>
    <property type="molecule type" value="Genomic_DNA"/>
</dbReference>
<dbReference type="Proteomes" id="UP000326944">
    <property type="component" value="Chromosome"/>
</dbReference>
<gene>
    <name evidence="2" type="primary">tssE</name>
    <name evidence="2" type="ORF">FJR48_04040</name>
</gene>
<dbReference type="SUPFAM" id="SSF160719">
    <property type="entry name" value="gpW/gp25-like"/>
    <property type="match status" value="1"/>
</dbReference>
<accession>A0A5P8NZT0</accession>
<reference evidence="2 3" key="1">
    <citation type="submission" date="2019-09" db="EMBL/GenBank/DDBJ databases">
        <title>Sulfurimonas gotlandica sp. nov., a chemoautotrophic and psychrotolerant epsilonproteobacterium isolated from a pelagic redoxcline, and an emended description of the genus Sulfurimonas.</title>
        <authorList>
            <person name="Wang S."/>
            <person name="Jiang L."/>
            <person name="Shao S."/>
        </authorList>
    </citation>
    <scope>NUCLEOTIDE SEQUENCE [LARGE SCALE GENOMIC DNA]</scope>
    <source>
        <strain evidence="2 3">GYSZ_1</strain>
    </source>
</reference>
<dbReference type="OrthoDB" id="1524306at2"/>
<dbReference type="Gene3D" id="3.10.450.40">
    <property type="match status" value="1"/>
</dbReference>
<evidence type="ECO:0000313" key="3">
    <source>
        <dbReference type="Proteomes" id="UP000326944"/>
    </source>
</evidence>
<keyword evidence="3" id="KW-1185">Reference proteome</keyword>
<evidence type="ECO:0000313" key="2">
    <source>
        <dbReference type="EMBL" id="QFR48934.1"/>
    </source>
</evidence>
<dbReference type="InterPro" id="IPR017737">
    <property type="entry name" value="TssE1-like"/>
</dbReference>
<proteinExistence type="predicted"/>
<dbReference type="PANTHER" id="PTHR38595:SF2">
    <property type="entry name" value="TYPE VI SECRETION SYSTEM BASEPLATE SUBUNIT TSSE"/>
    <property type="match status" value="1"/>
</dbReference>
<name>A0A5P8NZT0_9BACT</name>